<keyword evidence="2" id="KW-0472">Membrane</keyword>
<dbReference type="Proteomes" id="UP000728032">
    <property type="component" value="Unassembled WGS sequence"/>
</dbReference>
<evidence type="ECO:0000256" key="1">
    <source>
        <dbReference type="SAM" id="MobiDB-lite"/>
    </source>
</evidence>
<dbReference type="OrthoDB" id="6505756at2759"/>
<sequence>MNFEHIFAAFVALLATVCAQDVPKVSELFSFEKLAQYSSLFSPTFRSNLPFLPITNDTPFPPQASCFALIHEDFAYCNQKAEEKGRAYLEGVDENSEWARRVKCCGTWKLRDCWVKFAKDKCDAKQAEQVSRLPYTFMKNLDVTCKDYPDGSDKCRFPVWLIVTIVLVGVALIAVGVFCGVRFYRRRRERQLRRQLQTTNGGKGVAVSSPEEETLKVQPV</sequence>
<feature type="transmembrane region" description="Helical" evidence="2">
    <location>
        <begin position="159"/>
        <end position="184"/>
    </location>
</feature>
<proteinExistence type="predicted"/>
<evidence type="ECO:0000256" key="2">
    <source>
        <dbReference type="SAM" id="Phobius"/>
    </source>
</evidence>
<protein>
    <submittedName>
        <fullName evidence="4">Uncharacterized protein</fullName>
    </submittedName>
</protein>
<evidence type="ECO:0000313" key="5">
    <source>
        <dbReference type="Proteomes" id="UP000728032"/>
    </source>
</evidence>
<gene>
    <name evidence="4" type="ORF">ONB1V03_LOCUS18092</name>
</gene>
<feature type="chain" id="PRO_5036211950" evidence="3">
    <location>
        <begin position="20"/>
        <end position="220"/>
    </location>
</feature>
<accession>A0A7R9QXM3</accession>
<feature type="region of interest" description="Disordered" evidence="1">
    <location>
        <begin position="200"/>
        <end position="220"/>
    </location>
</feature>
<organism evidence="4">
    <name type="scientific">Oppiella nova</name>
    <dbReference type="NCBI Taxonomy" id="334625"/>
    <lineage>
        <taxon>Eukaryota</taxon>
        <taxon>Metazoa</taxon>
        <taxon>Ecdysozoa</taxon>
        <taxon>Arthropoda</taxon>
        <taxon>Chelicerata</taxon>
        <taxon>Arachnida</taxon>
        <taxon>Acari</taxon>
        <taxon>Acariformes</taxon>
        <taxon>Sarcoptiformes</taxon>
        <taxon>Oribatida</taxon>
        <taxon>Brachypylina</taxon>
        <taxon>Oppioidea</taxon>
        <taxon>Oppiidae</taxon>
        <taxon>Oppiella</taxon>
    </lineage>
</organism>
<keyword evidence="5" id="KW-1185">Reference proteome</keyword>
<dbReference type="EMBL" id="CAJPVJ010024011">
    <property type="protein sequence ID" value="CAG2178667.1"/>
    <property type="molecule type" value="Genomic_DNA"/>
</dbReference>
<reference evidence="4" key="1">
    <citation type="submission" date="2020-11" db="EMBL/GenBank/DDBJ databases">
        <authorList>
            <person name="Tran Van P."/>
        </authorList>
    </citation>
    <scope>NUCLEOTIDE SEQUENCE</scope>
</reference>
<name>A0A7R9QXM3_9ACAR</name>
<keyword evidence="2" id="KW-1133">Transmembrane helix</keyword>
<keyword evidence="3" id="KW-0732">Signal</keyword>
<evidence type="ECO:0000256" key="3">
    <source>
        <dbReference type="SAM" id="SignalP"/>
    </source>
</evidence>
<feature type="signal peptide" evidence="3">
    <location>
        <begin position="1"/>
        <end position="19"/>
    </location>
</feature>
<dbReference type="EMBL" id="OC938836">
    <property type="protein sequence ID" value="CAD7661531.1"/>
    <property type="molecule type" value="Genomic_DNA"/>
</dbReference>
<keyword evidence="2" id="KW-0812">Transmembrane</keyword>
<evidence type="ECO:0000313" key="4">
    <source>
        <dbReference type="EMBL" id="CAD7661531.1"/>
    </source>
</evidence>
<dbReference type="AlphaFoldDB" id="A0A7R9QXM3"/>